<accession>A0A0R3Q294</accession>
<dbReference type="Proteomes" id="UP000267027">
    <property type="component" value="Unassembled WGS sequence"/>
</dbReference>
<evidence type="ECO:0000313" key="4">
    <source>
        <dbReference type="WBParaSite" id="ACOC_0001319201-mRNA-1"/>
    </source>
</evidence>
<protein>
    <submittedName>
        <fullName evidence="4">GIT1_C domain-containing protein</fullName>
    </submittedName>
</protein>
<evidence type="ECO:0000256" key="1">
    <source>
        <dbReference type="SAM" id="MobiDB-lite"/>
    </source>
</evidence>
<keyword evidence="3" id="KW-1185">Reference proteome</keyword>
<sequence>MGNYRLISLLSVVYKLSTRIILNRIERILDEGEPCEQAECRRGFSTMDDIHTITRIIDVSLGLEIQYDERPSFRAEQKETSGLGSFQEHRGCTEERRTPDSVPPLGLSVQCCERLIHLVTVCAKRIKDDLTRFLAKTVIDPLPH</sequence>
<gene>
    <name evidence="2" type="ORF">ACOC_LOCUS13193</name>
</gene>
<reference evidence="4" key="1">
    <citation type="submission" date="2017-02" db="UniProtKB">
        <authorList>
            <consortium name="WormBaseParasite"/>
        </authorList>
    </citation>
    <scope>IDENTIFICATION</scope>
</reference>
<feature type="region of interest" description="Disordered" evidence="1">
    <location>
        <begin position="78"/>
        <end position="101"/>
    </location>
</feature>
<feature type="compositionally biased region" description="Basic and acidic residues" evidence="1">
    <location>
        <begin position="87"/>
        <end position="99"/>
    </location>
</feature>
<dbReference type="EMBL" id="UYYA01005603">
    <property type="protein sequence ID" value="VDM64778.1"/>
    <property type="molecule type" value="Genomic_DNA"/>
</dbReference>
<reference evidence="2 3" key="2">
    <citation type="submission" date="2018-11" db="EMBL/GenBank/DDBJ databases">
        <authorList>
            <consortium name="Pathogen Informatics"/>
        </authorList>
    </citation>
    <scope>NUCLEOTIDE SEQUENCE [LARGE SCALE GENOMIC DNA]</scope>
    <source>
        <strain evidence="2 3">Costa Rica</strain>
    </source>
</reference>
<evidence type="ECO:0000313" key="3">
    <source>
        <dbReference type="Proteomes" id="UP000267027"/>
    </source>
</evidence>
<dbReference type="AlphaFoldDB" id="A0A0R3Q294"/>
<evidence type="ECO:0000313" key="2">
    <source>
        <dbReference type="EMBL" id="VDM64778.1"/>
    </source>
</evidence>
<name>A0A0R3Q294_ANGCS</name>
<dbReference type="STRING" id="334426.A0A0R3Q294"/>
<proteinExistence type="predicted"/>
<dbReference type="OrthoDB" id="410104at2759"/>
<dbReference type="WBParaSite" id="ACOC_0001319201-mRNA-1">
    <property type="protein sequence ID" value="ACOC_0001319201-mRNA-1"/>
    <property type="gene ID" value="ACOC_0001319201"/>
</dbReference>
<organism evidence="4">
    <name type="scientific">Angiostrongylus costaricensis</name>
    <name type="common">Nematode worm</name>
    <dbReference type="NCBI Taxonomy" id="334426"/>
    <lineage>
        <taxon>Eukaryota</taxon>
        <taxon>Metazoa</taxon>
        <taxon>Ecdysozoa</taxon>
        <taxon>Nematoda</taxon>
        <taxon>Chromadorea</taxon>
        <taxon>Rhabditida</taxon>
        <taxon>Rhabditina</taxon>
        <taxon>Rhabditomorpha</taxon>
        <taxon>Strongyloidea</taxon>
        <taxon>Metastrongylidae</taxon>
        <taxon>Angiostrongylus</taxon>
    </lineage>
</organism>